<protein>
    <submittedName>
        <fullName evidence="3">Uncharacterized protein LOC109133276</fullName>
    </submittedName>
</protein>
<reference evidence="2" key="1">
    <citation type="journal article" date="2014" name="Nat. Commun.">
        <title>The emerging biofuel crop Camelina sativa retains a highly undifferentiated hexaploid genome structure.</title>
        <authorList>
            <person name="Kagale S."/>
            <person name="Koh C."/>
            <person name="Nixon J."/>
            <person name="Bollina V."/>
            <person name="Clarke W.E."/>
            <person name="Tuteja R."/>
            <person name="Spillane C."/>
            <person name="Robinson S.J."/>
            <person name="Links M.G."/>
            <person name="Clarke C."/>
            <person name="Higgins E.E."/>
            <person name="Huebert T."/>
            <person name="Sharpe A.G."/>
            <person name="Parkin I.A."/>
        </authorList>
    </citation>
    <scope>NUCLEOTIDE SEQUENCE [LARGE SCALE GENOMIC DNA]</scope>
    <source>
        <strain evidence="2">cv. DH55</strain>
    </source>
</reference>
<feature type="domain" description="Reverse transcriptase Ty1/copia-type" evidence="1">
    <location>
        <begin position="16"/>
        <end position="257"/>
    </location>
</feature>
<sequence length="395" mass="44054">MDVELENMEVSGTFGDVISLPPCKNVVGCKWVYTIKYNADGSVERYKARLVAKGYTQQEGVDFFETYSPVARMGSVKFILGLAAKRGWSLCQMDVTSAFLHSELDEEIYMSLPLGYTPAFGVLPPNPVFRLKKSIYGLKQASRQWYKCFSTILLNNVFSQAPSENTLFVKMTDSSFIALLVYVDDIMIASNSDMEVSAVKALLAKAFKIKDLGQARFFLGLEIARNANGISVSQRKYCLNLLNDTGYLGCKPKNVPMDPTKALFKDTGVLLPPEEIRSYRALIGRLLYLTITQPDITFAAAQHVLKYLKGNPGQGLFYSAHDDIRLTAFSDADWGTCQDTRRSVIGMCTFLGTSLITRKSTKHKIVSSSSTESEYRVMALASDELVWLVQLLRDL</sequence>
<evidence type="ECO:0000259" key="1">
    <source>
        <dbReference type="Pfam" id="PF07727"/>
    </source>
</evidence>
<keyword evidence="2" id="KW-1185">Reference proteome</keyword>
<dbReference type="InterPro" id="IPR043502">
    <property type="entry name" value="DNA/RNA_pol_sf"/>
</dbReference>
<dbReference type="RefSeq" id="XP_019101814.1">
    <property type="nucleotide sequence ID" value="XM_019246269.1"/>
</dbReference>
<dbReference type="CDD" id="cd09272">
    <property type="entry name" value="RNase_HI_RT_Ty1"/>
    <property type="match status" value="1"/>
</dbReference>
<accession>A0ABM1RS26</accession>
<dbReference type="InterPro" id="IPR013103">
    <property type="entry name" value="RVT_2"/>
</dbReference>
<evidence type="ECO:0000313" key="2">
    <source>
        <dbReference type="Proteomes" id="UP000694864"/>
    </source>
</evidence>
<gene>
    <name evidence="3" type="primary">LOC109133276</name>
</gene>
<proteinExistence type="predicted"/>
<dbReference type="GeneID" id="109133276"/>
<reference evidence="3" key="2">
    <citation type="submission" date="2025-08" db="UniProtKB">
        <authorList>
            <consortium name="RefSeq"/>
        </authorList>
    </citation>
    <scope>IDENTIFICATION</scope>
    <source>
        <tissue evidence="3">Leaf</tissue>
    </source>
</reference>
<dbReference type="PANTHER" id="PTHR11439:SF470">
    <property type="entry name" value="CYSTEINE-RICH RLK (RECEPTOR-LIKE PROTEIN KINASE) 8"/>
    <property type="match status" value="1"/>
</dbReference>
<dbReference type="SUPFAM" id="SSF56672">
    <property type="entry name" value="DNA/RNA polymerases"/>
    <property type="match status" value="1"/>
</dbReference>
<organism evidence="2 3">
    <name type="scientific">Camelina sativa</name>
    <name type="common">False flax</name>
    <name type="synonym">Myagrum sativum</name>
    <dbReference type="NCBI Taxonomy" id="90675"/>
    <lineage>
        <taxon>Eukaryota</taxon>
        <taxon>Viridiplantae</taxon>
        <taxon>Streptophyta</taxon>
        <taxon>Embryophyta</taxon>
        <taxon>Tracheophyta</taxon>
        <taxon>Spermatophyta</taxon>
        <taxon>Magnoliopsida</taxon>
        <taxon>eudicotyledons</taxon>
        <taxon>Gunneridae</taxon>
        <taxon>Pentapetalae</taxon>
        <taxon>rosids</taxon>
        <taxon>malvids</taxon>
        <taxon>Brassicales</taxon>
        <taxon>Brassicaceae</taxon>
        <taxon>Camelineae</taxon>
        <taxon>Camelina</taxon>
    </lineage>
</organism>
<dbReference type="Proteomes" id="UP000694864">
    <property type="component" value="Chromosome 6"/>
</dbReference>
<name>A0ABM1RS26_CAMSA</name>
<dbReference type="PANTHER" id="PTHR11439">
    <property type="entry name" value="GAG-POL-RELATED RETROTRANSPOSON"/>
    <property type="match status" value="1"/>
</dbReference>
<dbReference type="Pfam" id="PF07727">
    <property type="entry name" value="RVT_2"/>
    <property type="match status" value="1"/>
</dbReference>
<evidence type="ECO:0000313" key="3">
    <source>
        <dbReference type="RefSeq" id="XP_019101814.1"/>
    </source>
</evidence>